<evidence type="ECO:0000313" key="2">
    <source>
        <dbReference type="EMBL" id="AKB84793.1"/>
    </source>
</evidence>
<dbReference type="InterPro" id="IPR036388">
    <property type="entry name" value="WH-like_DNA-bd_sf"/>
</dbReference>
<dbReference type="Gene3D" id="1.10.10.10">
    <property type="entry name" value="Winged helix-like DNA-binding domain superfamily/Winged helix DNA-binding domain"/>
    <property type="match status" value="1"/>
</dbReference>
<reference evidence="2 3" key="1">
    <citation type="submission" date="2014-07" db="EMBL/GenBank/DDBJ databases">
        <title>Methanogenic archaea and the global carbon cycle.</title>
        <authorList>
            <person name="Henriksen J.R."/>
            <person name="Luke J."/>
            <person name="Reinhart S."/>
            <person name="Benedict M.N."/>
            <person name="Youngblut N.D."/>
            <person name="Metcalf M.E."/>
            <person name="Whitaker R.J."/>
            <person name="Metcalf W.W."/>
        </authorList>
    </citation>
    <scope>NUCLEOTIDE SEQUENCE [LARGE SCALE GENOMIC DNA]</scope>
    <source>
        <strain evidence="2 3">MM1</strain>
    </source>
</reference>
<dbReference type="InterPro" id="IPR036390">
    <property type="entry name" value="WH_DNA-bd_sf"/>
</dbReference>
<dbReference type="InterPro" id="IPR007309">
    <property type="entry name" value="TFIIIC_Bblock-bd"/>
</dbReference>
<dbReference type="Pfam" id="PF04182">
    <property type="entry name" value="B-block_TFIIIC"/>
    <property type="match status" value="1"/>
</dbReference>
<name>A0A0E3SR96_METMT</name>
<dbReference type="HOGENOM" id="CLU_142666_1_0_2"/>
<dbReference type="KEGG" id="mmet:MCMEM_0740"/>
<dbReference type="Proteomes" id="UP000033048">
    <property type="component" value="Chromosome"/>
</dbReference>
<organism evidence="2 3">
    <name type="scientific">Methanococcoides methylutens MM1</name>
    <dbReference type="NCBI Taxonomy" id="1434104"/>
    <lineage>
        <taxon>Archaea</taxon>
        <taxon>Methanobacteriati</taxon>
        <taxon>Methanobacteriota</taxon>
        <taxon>Stenosarchaea group</taxon>
        <taxon>Methanomicrobia</taxon>
        <taxon>Methanosarcinales</taxon>
        <taxon>Methanosarcinaceae</taxon>
        <taxon>Methanococcoides</taxon>
    </lineage>
</organism>
<keyword evidence="3" id="KW-1185">Reference proteome</keyword>
<protein>
    <submittedName>
        <fullName evidence="2">B-block binding subunit of TFIIIC</fullName>
    </submittedName>
</protein>
<gene>
    <name evidence="2" type="ORF">MCMEM_0740</name>
</gene>
<proteinExistence type="predicted"/>
<dbReference type="AlphaFoldDB" id="A0A0E3SR96"/>
<dbReference type="RefSeq" id="WP_048204963.1">
    <property type="nucleotide sequence ID" value="NZ_CP009518.1"/>
</dbReference>
<dbReference type="EMBL" id="CP009518">
    <property type="protein sequence ID" value="AKB84793.1"/>
    <property type="molecule type" value="Genomic_DNA"/>
</dbReference>
<evidence type="ECO:0000259" key="1">
    <source>
        <dbReference type="Pfam" id="PF04182"/>
    </source>
</evidence>
<feature type="domain" description="B-block binding subunit of TFIIIC" evidence="1">
    <location>
        <begin position="7"/>
        <end position="62"/>
    </location>
</feature>
<dbReference type="STRING" id="1434104.MCMEM_0740"/>
<dbReference type="SUPFAM" id="SSF46785">
    <property type="entry name" value="Winged helix' DNA-binding domain"/>
    <property type="match status" value="1"/>
</dbReference>
<dbReference type="GeneID" id="24893258"/>
<sequence length="117" mass="13349">MEIEDKTLKLISDSKEGVFQNELWKLLEIDSRKCSRVVTKLMNANLITRESAVNNGARTYLIKVVAPEEESFDLLLAGEIFSPCAGCRLACQPEYCELLSQWIHQLTLEDEQKEAEE</sequence>
<accession>A0A0E3SR96</accession>
<evidence type="ECO:0000313" key="3">
    <source>
        <dbReference type="Proteomes" id="UP000033048"/>
    </source>
</evidence>
<dbReference type="OrthoDB" id="31046at2157"/>